<dbReference type="Gene3D" id="3.30.530.20">
    <property type="match status" value="1"/>
</dbReference>
<evidence type="ECO:0000256" key="1">
    <source>
        <dbReference type="ARBA" id="ARBA00006817"/>
    </source>
</evidence>
<name>A0A1X7GEG1_9BACL</name>
<sequence length="61" mass="7214">METTFTTLKREIVIRTTPERVWKALTVPEERNRWETRICLIELKVGGAIELDYGWGVSYEE</sequence>
<feature type="domain" description="Activator of Hsp90 ATPase homologue 1/2-like C-terminal" evidence="2">
    <location>
        <begin position="16"/>
        <end position="61"/>
    </location>
</feature>
<dbReference type="Pfam" id="PF08327">
    <property type="entry name" value="AHSA1"/>
    <property type="match status" value="1"/>
</dbReference>
<evidence type="ECO:0000259" key="2">
    <source>
        <dbReference type="Pfam" id="PF08327"/>
    </source>
</evidence>
<dbReference type="STRING" id="1313296.SAMN05661091_0441"/>
<dbReference type="InterPro" id="IPR013538">
    <property type="entry name" value="ASHA1/2-like_C"/>
</dbReference>
<proteinExistence type="inferred from homology"/>
<dbReference type="SUPFAM" id="SSF55961">
    <property type="entry name" value="Bet v1-like"/>
    <property type="match status" value="1"/>
</dbReference>
<reference evidence="3 4" key="1">
    <citation type="submission" date="2017-04" db="EMBL/GenBank/DDBJ databases">
        <authorList>
            <person name="Afonso C.L."/>
            <person name="Miller P.J."/>
            <person name="Scott M.A."/>
            <person name="Spackman E."/>
            <person name="Goraichik I."/>
            <person name="Dimitrov K.M."/>
            <person name="Suarez D.L."/>
            <person name="Swayne D.E."/>
        </authorList>
    </citation>
    <scope>NUCLEOTIDE SEQUENCE [LARGE SCALE GENOMIC DNA]</scope>
    <source>
        <strain evidence="3 4">N3/975</strain>
    </source>
</reference>
<evidence type="ECO:0000313" key="3">
    <source>
        <dbReference type="EMBL" id="SMF68410.1"/>
    </source>
</evidence>
<dbReference type="Proteomes" id="UP000192940">
    <property type="component" value="Chromosome I"/>
</dbReference>
<evidence type="ECO:0000313" key="4">
    <source>
        <dbReference type="Proteomes" id="UP000192940"/>
    </source>
</evidence>
<comment type="similarity">
    <text evidence="1">Belongs to the AHA1 family.</text>
</comment>
<dbReference type="EMBL" id="LT840184">
    <property type="protein sequence ID" value="SMF68410.1"/>
    <property type="molecule type" value="Genomic_DNA"/>
</dbReference>
<organism evidence="3 4">
    <name type="scientific">Paenibacillus uliginis N3/975</name>
    <dbReference type="NCBI Taxonomy" id="1313296"/>
    <lineage>
        <taxon>Bacteria</taxon>
        <taxon>Bacillati</taxon>
        <taxon>Bacillota</taxon>
        <taxon>Bacilli</taxon>
        <taxon>Bacillales</taxon>
        <taxon>Paenibacillaceae</taxon>
        <taxon>Paenibacillus</taxon>
    </lineage>
</organism>
<accession>A0A1X7GEG1</accession>
<keyword evidence="4" id="KW-1185">Reference proteome</keyword>
<gene>
    <name evidence="3" type="ORF">SAMN05661091_0441</name>
</gene>
<dbReference type="AlphaFoldDB" id="A0A1X7GEG1"/>
<protein>
    <submittedName>
        <fullName evidence="3">Uncharacterized conserved protein</fullName>
    </submittedName>
</protein>
<dbReference type="InterPro" id="IPR023393">
    <property type="entry name" value="START-like_dom_sf"/>
</dbReference>
<dbReference type="RefSeq" id="WP_244562928.1">
    <property type="nucleotide sequence ID" value="NZ_LT840184.1"/>
</dbReference>